<dbReference type="Proteomes" id="UP000038045">
    <property type="component" value="Unplaced"/>
</dbReference>
<dbReference type="STRING" id="131310.A0A0N4ZGY9"/>
<name>A0A0N4ZGY9_PARTI</name>
<dbReference type="AlphaFoldDB" id="A0A0N4ZGY9"/>
<proteinExistence type="predicted"/>
<accession>A0A0N4ZGY9</accession>
<reference evidence="2" key="1">
    <citation type="submission" date="2017-02" db="UniProtKB">
        <authorList>
            <consortium name="WormBaseParasite"/>
        </authorList>
    </citation>
    <scope>IDENTIFICATION</scope>
</reference>
<keyword evidence="1" id="KW-1185">Reference proteome</keyword>
<evidence type="ECO:0000313" key="2">
    <source>
        <dbReference type="WBParaSite" id="PTRK_0000715300.1"/>
    </source>
</evidence>
<protein>
    <submittedName>
        <fullName evidence="2">Uncharacterized protein</fullName>
    </submittedName>
</protein>
<dbReference type="WBParaSite" id="PTRK_0000715300.1">
    <property type="protein sequence ID" value="PTRK_0000715300.1"/>
    <property type="gene ID" value="PTRK_0000715300"/>
</dbReference>
<dbReference type="Gene3D" id="3.30.900.20">
    <property type="match status" value="1"/>
</dbReference>
<sequence length="216" mass="25871">MNIVLNDECFCLHSTSQIIDIFVQCYIYAKGFVSEPVTKILNDSNERMYSKFLSSYINFQQVLQSIFKTSNIELIKELQFIIGSNNYLPEEVIKIPIKYCHVHKGVPGERCQENCRSLNEKEQRSFYRTFVSQFHILNDHRSKKNLKFFMYIITDNKLKEYSDFIEESDEPEYLDNCKDIKFVNITFKNSCNNNFLPHDIPNPIYYRWEKYFSIYD</sequence>
<evidence type="ECO:0000313" key="1">
    <source>
        <dbReference type="Proteomes" id="UP000038045"/>
    </source>
</evidence>
<organism evidence="1 2">
    <name type="scientific">Parastrongyloides trichosuri</name>
    <name type="common">Possum-specific nematode worm</name>
    <dbReference type="NCBI Taxonomy" id="131310"/>
    <lineage>
        <taxon>Eukaryota</taxon>
        <taxon>Metazoa</taxon>
        <taxon>Ecdysozoa</taxon>
        <taxon>Nematoda</taxon>
        <taxon>Chromadorea</taxon>
        <taxon>Rhabditida</taxon>
        <taxon>Tylenchina</taxon>
        <taxon>Panagrolaimomorpha</taxon>
        <taxon>Strongyloidoidea</taxon>
        <taxon>Strongyloididae</taxon>
        <taxon>Parastrongyloides</taxon>
    </lineage>
</organism>
<dbReference type="InterPro" id="IPR053729">
    <property type="entry name" value="MAD2L1BP_domain_sf"/>
</dbReference>